<evidence type="ECO:0000313" key="5">
    <source>
        <dbReference type="Proteomes" id="UP000182248"/>
    </source>
</evidence>
<dbReference type="PANTHER" id="PTHR30273:SF2">
    <property type="entry name" value="PROTEIN FECR"/>
    <property type="match status" value="1"/>
</dbReference>
<gene>
    <name evidence="4" type="ORF">SAMN02927921_03934</name>
</gene>
<dbReference type="Pfam" id="PF04773">
    <property type="entry name" value="FecR"/>
    <property type="match status" value="1"/>
</dbReference>
<dbReference type="RefSeq" id="WP_072319168.1">
    <property type="nucleotide sequence ID" value="NZ_FPJE01000033.1"/>
</dbReference>
<dbReference type="GO" id="GO:0016989">
    <property type="term" value="F:sigma factor antagonist activity"/>
    <property type="evidence" value="ECO:0007669"/>
    <property type="project" value="TreeGrafter"/>
</dbReference>
<dbReference type="PANTHER" id="PTHR30273">
    <property type="entry name" value="PERIPLASMIC SIGNAL SENSOR AND SIGMA FACTOR ACTIVATOR FECR-RELATED"/>
    <property type="match status" value="1"/>
</dbReference>
<dbReference type="InterPro" id="IPR006860">
    <property type="entry name" value="FecR"/>
</dbReference>
<sequence>MNREQEIEQLFKAFRENTIGEEDYHRLMNWMKEHGSEEKVRSWMDEHWEVLKKNEDPAKNDRELRFNRMIEKADKKHRIRRPEKSKIKPWYYQAAAVLAVLLSVSWIWYGTDREEVPRPFILISKHIAPGEKATITLPDGTVVRLNSDSELVFPDRFSGNTRTVVLKGEAFFEVTKDKEHPFLVKTGELTTQVLGTSFNVKAYREEVEVSVATGLVEVRKGAGDHQREEKNHVLLHPSQQAIYRKGGPGFTTRKVDLDSIGVWKEGILSFRQTPLDEAAGMLERWYGVKVVLKNPELKACVITGDHKNQGLASVLHSFKYTLGISYEIKDGIVTINGKKCS</sequence>
<keyword evidence="1" id="KW-0472">Membrane</keyword>
<dbReference type="Gene3D" id="2.60.120.1440">
    <property type="match status" value="1"/>
</dbReference>
<protein>
    <submittedName>
        <fullName evidence="4">FecR family protein</fullName>
    </submittedName>
</protein>
<dbReference type="OrthoDB" id="649666at2"/>
<keyword evidence="5" id="KW-1185">Reference proteome</keyword>
<dbReference type="Pfam" id="PF16344">
    <property type="entry name" value="FecR_C"/>
    <property type="match status" value="1"/>
</dbReference>
<evidence type="ECO:0000259" key="3">
    <source>
        <dbReference type="Pfam" id="PF16344"/>
    </source>
</evidence>
<keyword evidence="1" id="KW-0812">Transmembrane</keyword>
<evidence type="ECO:0000313" key="4">
    <source>
        <dbReference type="EMBL" id="SFW74817.1"/>
    </source>
</evidence>
<name>A0A1K1RRW2_9FLAO</name>
<proteinExistence type="predicted"/>
<keyword evidence="1" id="KW-1133">Transmembrane helix</keyword>
<accession>A0A1K1RRW2</accession>
<feature type="domain" description="Protein FecR C-terminal" evidence="3">
    <location>
        <begin position="268"/>
        <end position="335"/>
    </location>
</feature>
<feature type="domain" description="FecR protein" evidence="2">
    <location>
        <begin position="128"/>
        <end position="217"/>
    </location>
</feature>
<feature type="transmembrane region" description="Helical" evidence="1">
    <location>
        <begin position="90"/>
        <end position="109"/>
    </location>
</feature>
<dbReference type="Proteomes" id="UP000182248">
    <property type="component" value="Unassembled WGS sequence"/>
</dbReference>
<dbReference type="InterPro" id="IPR032508">
    <property type="entry name" value="FecR_C"/>
</dbReference>
<organism evidence="4 5">
    <name type="scientific">Sinomicrobium oceani</name>
    <dbReference type="NCBI Taxonomy" id="1150368"/>
    <lineage>
        <taxon>Bacteria</taxon>
        <taxon>Pseudomonadati</taxon>
        <taxon>Bacteroidota</taxon>
        <taxon>Flavobacteriia</taxon>
        <taxon>Flavobacteriales</taxon>
        <taxon>Flavobacteriaceae</taxon>
        <taxon>Sinomicrobium</taxon>
    </lineage>
</organism>
<dbReference type="STRING" id="1150368.SAMN02927921_03934"/>
<dbReference type="Gene3D" id="3.55.50.30">
    <property type="match status" value="1"/>
</dbReference>
<dbReference type="EMBL" id="FPJE01000033">
    <property type="protein sequence ID" value="SFW74817.1"/>
    <property type="molecule type" value="Genomic_DNA"/>
</dbReference>
<dbReference type="PIRSF" id="PIRSF018266">
    <property type="entry name" value="FecR"/>
    <property type="match status" value="1"/>
</dbReference>
<evidence type="ECO:0000256" key="1">
    <source>
        <dbReference type="SAM" id="Phobius"/>
    </source>
</evidence>
<dbReference type="InterPro" id="IPR012373">
    <property type="entry name" value="Ferrdict_sens_TM"/>
</dbReference>
<reference evidence="4 5" key="1">
    <citation type="submission" date="2016-11" db="EMBL/GenBank/DDBJ databases">
        <authorList>
            <person name="Jaros S."/>
            <person name="Januszkiewicz K."/>
            <person name="Wedrychowicz H."/>
        </authorList>
    </citation>
    <scope>NUCLEOTIDE SEQUENCE [LARGE SCALE GENOMIC DNA]</scope>
    <source>
        <strain evidence="4 5">CGMCC 1.12145</strain>
    </source>
</reference>
<dbReference type="AlphaFoldDB" id="A0A1K1RRW2"/>
<evidence type="ECO:0000259" key="2">
    <source>
        <dbReference type="Pfam" id="PF04773"/>
    </source>
</evidence>